<comment type="caution">
    <text evidence="1">The sequence shown here is derived from an EMBL/GenBank/DDBJ whole genome shotgun (WGS) entry which is preliminary data.</text>
</comment>
<keyword evidence="2" id="KW-1185">Reference proteome</keyword>
<gene>
    <name evidence="1" type="ORF">AABB24_007736</name>
</gene>
<feature type="non-terminal residue" evidence="1">
    <location>
        <position position="1"/>
    </location>
</feature>
<dbReference type="EMBL" id="JBJKTR010000004">
    <property type="protein sequence ID" value="KAL3370860.1"/>
    <property type="molecule type" value="Genomic_DNA"/>
</dbReference>
<organism evidence="1 2">
    <name type="scientific">Solanum stoloniferum</name>
    <dbReference type="NCBI Taxonomy" id="62892"/>
    <lineage>
        <taxon>Eukaryota</taxon>
        <taxon>Viridiplantae</taxon>
        <taxon>Streptophyta</taxon>
        <taxon>Embryophyta</taxon>
        <taxon>Tracheophyta</taxon>
        <taxon>Spermatophyta</taxon>
        <taxon>Magnoliopsida</taxon>
        <taxon>eudicotyledons</taxon>
        <taxon>Gunneridae</taxon>
        <taxon>Pentapetalae</taxon>
        <taxon>asterids</taxon>
        <taxon>lamiids</taxon>
        <taxon>Solanales</taxon>
        <taxon>Solanaceae</taxon>
        <taxon>Solanoideae</taxon>
        <taxon>Solaneae</taxon>
        <taxon>Solanum</taxon>
    </lineage>
</organism>
<reference evidence="1 2" key="1">
    <citation type="submission" date="2024-05" db="EMBL/GenBank/DDBJ databases">
        <title>De novo assembly of an allotetraploid wild potato.</title>
        <authorList>
            <person name="Hosaka A.J."/>
        </authorList>
    </citation>
    <scope>NUCLEOTIDE SEQUENCE [LARGE SCALE GENOMIC DNA]</scope>
    <source>
        <tissue evidence="1">Young leaves</tissue>
    </source>
</reference>
<protein>
    <submittedName>
        <fullName evidence="1">Uncharacterized protein</fullName>
    </submittedName>
</protein>
<dbReference type="AlphaFoldDB" id="A0ABD2URB4"/>
<evidence type="ECO:0000313" key="1">
    <source>
        <dbReference type="EMBL" id="KAL3370860.1"/>
    </source>
</evidence>
<proteinExistence type="predicted"/>
<evidence type="ECO:0000313" key="2">
    <source>
        <dbReference type="Proteomes" id="UP001627284"/>
    </source>
</evidence>
<accession>A0ABD2URB4</accession>
<name>A0ABD2URB4_9SOLN</name>
<dbReference type="Proteomes" id="UP001627284">
    <property type="component" value="Unassembled WGS sequence"/>
</dbReference>
<sequence length="203" mass="23363">APLFPTENHSFHLPLPQLLARFHSCLKVLVHFLCSSSIAEVVSTLLEQKNKCPSFSNTTAEMRFNRRKKYKEMLLAQKEALLLQRRTRDLESRRRLLQVPVMIREPYVTSTKAATSPKGKSLFILPVSLKQDPHQLHLLIHVLLPRSIYQIEVSPCNGKGKKLTTIRNLLNCCLQITSLDYKQREGKGTCNETCSWRSLHERC</sequence>